<feature type="region of interest" description="Disordered" evidence="9">
    <location>
        <begin position="155"/>
        <end position="179"/>
    </location>
</feature>
<dbReference type="GO" id="GO:0005524">
    <property type="term" value="F:ATP binding"/>
    <property type="evidence" value="ECO:0007669"/>
    <property type="project" value="UniProtKB-KW"/>
</dbReference>
<dbReference type="NCBIfam" id="TIGR01007">
    <property type="entry name" value="eps_fam"/>
    <property type="match status" value="1"/>
</dbReference>
<evidence type="ECO:0000256" key="8">
    <source>
        <dbReference type="ARBA" id="ARBA00023136"/>
    </source>
</evidence>
<organism evidence="12 13">
    <name type="scientific">Solirubrobacter phytolaccae</name>
    <dbReference type="NCBI Taxonomy" id="1404360"/>
    <lineage>
        <taxon>Bacteria</taxon>
        <taxon>Bacillati</taxon>
        <taxon>Actinomycetota</taxon>
        <taxon>Thermoleophilia</taxon>
        <taxon>Solirubrobacterales</taxon>
        <taxon>Solirubrobacteraceae</taxon>
        <taxon>Solirubrobacter</taxon>
    </lineage>
</organism>
<comment type="caution">
    <text evidence="12">The sequence shown here is derived from an EMBL/GenBank/DDBJ whole genome shotgun (WGS) entry which is preliminary data.</text>
</comment>
<evidence type="ECO:0000256" key="1">
    <source>
        <dbReference type="ARBA" id="ARBA00004651"/>
    </source>
</evidence>
<keyword evidence="8 10" id="KW-0472">Membrane</keyword>
<feature type="domain" description="Polysaccharide chain length determinant N-terminal" evidence="11">
    <location>
        <begin position="18"/>
        <end position="96"/>
    </location>
</feature>
<evidence type="ECO:0000256" key="4">
    <source>
        <dbReference type="ARBA" id="ARBA00022692"/>
    </source>
</evidence>
<dbReference type="Proteomes" id="UP001147653">
    <property type="component" value="Unassembled WGS sequence"/>
</dbReference>
<evidence type="ECO:0000256" key="6">
    <source>
        <dbReference type="ARBA" id="ARBA00022840"/>
    </source>
</evidence>
<dbReference type="GO" id="GO:0004715">
    <property type="term" value="F:non-membrane spanning protein tyrosine kinase activity"/>
    <property type="evidence" value="ECO:0007669"/>
    <property type="project" value="UniProtKB-EC"/>
</dbReference>
<evidence type="ECO:0000259" key="11">
    <source>
        <dbReference type="Pfam" id="PF02706"/>
    </source>
</evidence>
<evidence type="ECO:0000256" key="10">
    <source>
        <dbReference type="SAM" id="Phobius"/>
    </source>
</evidence>
<dbReference type="AlphaFoldDB" id="A0A9X3ND55"/>
<evidence type="ECO:0000256" key="2">
    <source>
        <dbReference type="ARBA" id="ARBA00006683"/>
    </source>
</evidence>
<dbReference type="RefSeq" id="WP_270027378.1">
    <property type="nucleotide sequence ID" value="NZ_JAPDDP010000045.1"/>
</dbReference>
<keyword evidence="4 10" id="KW-0812">Transmembrane</keyword>
<dbReference type="Pfam" id="PF02706">
    <property type="entry name" value="Wzz"/>
    <property type="match status" value="1"/>
</dbReference>
<dbReference type="EC" id="2.7.10.2" evidence="12"/>
<evidence type="ECO:0000256" key="9">
    <source>
        <dbReference type="SAM" id="MobiDB-lite"/>
    </source>
</evidence>
<gene>
    <name evidence="12" type="ORF">OJ997_21975</name>
</gene>
<dbReference type="PANTHER" id="PTHR32309">
    <property type="entry name" value="TYROSINE-PROTEIN KINASE"/>
    <property type="match status" value="1"/>
</dbReference>
<proteinExistence type="inferred from homology"/>
<dbReference type="InterPro" id="IPR027417">
    <property type="entry name" value="P-loop_NTPase"/>
</dbReference>
<evidence type="ECO:0000256" key="3">
    <source>
        <dbReference type="ARBA" id="ARBA00022475"/>
    </source>
</evidence>
<dbReference type="InterPro" id="IPR050445">
    <property type="entry name" value="Bact_polysacc_biosynth/exp"/>
</dbReference>
<comment type="subcellular location">
    <subcellularLocation>
        <location evidence="1">Cell membrane</location>
        <topology evidence="1">Multi-pass membrane protein</topology>
    </subcellularLocation>
</comment>
<keyword evidence="12" id="KW-0808">Transferase</keyword>
<keyword evidence="6" id="KW-0067">ATP-binding</keyword>
<keyword evidence="13" id="KW-1185">Reference proteome</keyword>
<comment type="similarity">
    <text evidence="2">Belongs to the CpsC/CapA family.</text>
</comment>
<keyword evidence="7 10" id="KW-1133">Transmembrane helix</keyword>
<reference evidence="12" key="1">
    <citation type="submission" date="2022-10" db="EMBL/GenBank/DDBJ databases">
        <title>The WGS of Solirubrobacter phytolaccae KCTC 29190.</title>
        <authorList>
            <person name="Jiang Z."/>
        </authorList>
    </citation>
    <scope>NUCLEOTIDE SEQUENCE</scope>
    <source>
        <strain evidence="12">KCTC 29190</strain>
    </source>
</reference>
<feature type="transmembrane region" description="Helical" evidence="10">
    <location>
        <begin position="28"/>
        <end position="52"/>
    </location>
</feature>
<dbReference type="EMBL" id="JAPDDP010000045">
    <property type="protein sequence ID" value="MDA0182994.1"/>
    <property type="molecule type" value="Genomic_DNA"/>
</dbReference>
<dbReference type="Gene3D" id="3.40.50.300">
    <property type="entry name" value="P-loop containing nucleotide triphosphate hydrolases"/>
    <property type="match status" value="1"/>
</dbReference>
<keyword evidence="5" id="KW-0547">Nucleotide-binding</keyword>
<dbReference type="SUPFAM" id="SSF52540">
    <property type="entry name" value="P-loop containing nucleoside triphosphate hydrolases"/>
    <property type="match status" value="1"/>
</dbReference>
<accession>A0A9X3ND55</accession>
<dbReference type="InterPro" id="IPR005702">
    <property type="entry name" value="Wzc-like_C"/>
</dbReference>
<evidence type="ECO:0000256" key="5">
    <source>
        <dbReference type="ARBA" id="ARBA00022741"/>
    </source>
</evidence>
<name>A0A9X3ND55_9ACTN</name>
<keyword evidence="3" id="KW-1003">Cell membrane</keyword>
<feature type="compositionally biased region" description="Polar residues" evidence="9">
    <location>
        <begin position="155"/>
        <end position="164"/>
    </location>
</feature>
<sequence>MATADTLTSSGRRTAADDILGIVWRRRWTALTAFVAVLASVAAITATLSPAYEATGYMLVTPSRPVSSDFEQTQISSALLTTFVQLLQTQNLADEVERRVRGRAGMPADPKNALTVEGVTDSQLLRVTTEAETPEAAQLLANTYTQVFQERTRQLASSEASTGKASVAEPATLPSTPVRPRPKLYLAAGALLAALAAIGAALAAHRLDRRLEITDSMTDVLGLPIIGRIPQGSTADVEQLLQGERLETRDARAAAEGFRLVLANLTFANVGKRPRSVAIVSSDEQEGKSTVALSVGRAAGELDLPTLLVEADLRRPSLASKSGAWVNSPRGFSSILVNGSSMGEAVWPIADSSMDLLPAGPLPPNPAALLGSEALSDFDHEARARYELILYDTPPLSVAADASLIASVVEGVVLVVDARRTQRRVAEQAVDQLRRAQATIFGVVVNRVDPGPFTSGYYAEGPPQKARDERDRRTVEK</sequence>
<feature type="region of interest" description="Disordered" evidence="9">
    <location>
        <begin position="454"/>
        <end position="477"/>
    </location>
</feature>
<dbReference type="PANTHER" id="PTHR32309:SF13">
    <property type="entry name" value="FERRIC ENTEROBACTIN TRANSPORT PROTEIN FEPE"/>
    <property type="match status" value="1"/>
</dbReference>
<evidence type="ECO:0000256" key="7">
    <source>
        <dbReference type="ARBA" id="ARBA00022989"/>
    </source>
</evidence>
<dbReference type="GO" id="GO:0005886">
    <property type="term" value="C:plasma membrane"/>
    <property type="evidence" value="ECO:0007669"/>
    <property type="project" value="UniProtKB-SubCell"/>
</dbReference>
<evidence type="ECO:0000313" key="12">
    <source>
        <dbReference type="EMBL" id="MDA0182994.1"/>
    </source>
</evidence>
<dbReference type="InterPro" id="IPR003856">
    <property type="entry name" value="LPS_length_determ_N"/>
</dbReference>
<evidence type="ECO:0000313" key="13">
    <source>
        <dbReference type="Proteomes" id="UP001147653"/>
    </source>
</evidence>
<feature type="compositionally biased region" description="Basic and acidic residues" evidence="9">
    <location>
        <begin position="465"/>
        <end position="477"/>
    </location>
</feature>
<dbReference type="CDD" id="cd05387">
    <property type="entry name" value="BY-kinase"/>
    <property type="match status" value="1"/>
</dbReference>
<protein>
    <submittedName>
        <fullName evidence="12">Polysaccharide biosynthesis tyrosine autokinase</fullName>
        <ecNumber evidence="12">2.7.10.2</ecNumber>
    </submittedName>
</protein>
<feature type="transmembrane region" description="Helical" evidence="10">
    <location>
        <begin position="184"/>
        <end position="204"/>
    </location>
</feature>